<keyword evidence="2" id="KW-0732">Signal</keyword>
<feature type="compositionally biased region" description="Polar residues" evidence="1">
    <location>
        <begin position="166"/>
        <end position="187"/>
    </location>
</feature>
<dbReference type="AlphaFoldDB" id="A0A6B8VSU1"/>
<evidence type="ECO:0000256" key="1">
    <source>
        <dbReference type="SAM" id="MobiDB-lite"/>
    </source>
</evidence>
<dbReference type="RefSeq" id="WP_156230737.1">
    <property type="nucleotide sequence ID" value="NZ_CP046455.1"/>
</dbReference>
<dbReference type="KEGG" id="cok:COCCU_06420"/>
<evidence type="ECO:0000256" key="2">
    <source>
        <dbReference type="SAM" id="SignalP"/>
    </source>
</evidence>
<feature type="region of interest" description="Disordered" evidence="1">
    <location>
        <begin position="165"/>
        <end position="187"/>
    </location>
</feature>
<gene>
    <name evidence="3" type="ORF">COCCU_06420</name>
</gene>
<sequence precursor="true">MHKLTKALIVAATASVLTVTTATAANAAENDYLHLDTDSKVSVTGTGDRIKVTFTSDHEYTGGEGVVECRAMVGAEHVIRGIETQIADASTAEDQKRVYDEINADWRDNTFLDSRRTYKHIGYFAEGDTTTDSVPLGSNAIVPAVAVFCEQPRANQTPYLEAVYTTPRSGDTSTPGKTSSLRTLMSS</sequence>
<evidence type="ECO:0000313" key="3">
    <source>
        <dbReference type="EMBL" id="QGU07223.1"/>
    </source>
</evidence>
<evidence type="ECO:0000313" key="4">
    <source>
        <dbReference type="Proteomes" id="UP000424462"/>
    </source>
</evidence>
<name>A0A6B8VSU1_9CORY</name>
<dbReference type="Proteomes" id="UP000424462">
    <property type="component" value="Chromosome"/>
</dbReference>
<accession>A0A6B8VSU1</accession>
<feature type="signal peptide" evidence="2">
    <location>
        <begin position="1"/>
        <end position="27"/>
    </location>
</feature>
<protein>
    <submittedName>
        <fullName evidence="3">Uncharacterized protein</fullName>
    </submittedName>
</protein>
<proteinExistence type="predicted"/>
<dbReference type="EMBL" id="CP046455">
    <property type="protein sequence ID" value="QGU07223.1"/>
    <property type="molecule type" value="Genomic_DNA"/>
</dbReference>
<feature type="chain" id="PRO_5025340504" evidence="2">
    <location>
        <begin position="28"/>
        <end position="187"/>
    </location>
</feature>
<reference evidence="3 4" key="1">
    <citation type="submission" date="2019-11" db="EMBL/GenBank/DDBJ databases">
        <title>Complete genome sequence of Corynebacterium kalinowskii 1959, a novel Corynebacterium species isolated from soil of a small paddock in Vilsendorf, Germany.</title>
        <authorList>
            <person name="Schaffert L."/>
            <person name="Ruwe M."/>
            <person name="Milse J."/>
            <person name="Hanuschka K."/>
            <person name="Ortseifen V."/>
            <person name="Droste J."/>
            <person name="Brandt D."/>
            <person name="Schlueter L."/>
            <person name="Kutter Y."/>
            <person name="Vinke S."/>
            <person name="Viehoefer P."/>
            <person name="Jacob L."/>
            <person name="Luebke N.-C."/>
            <person name="Schulte-Berndt E."/>
            <person name="Hain C."/>
            <person name="Linder M."/>
            <person name="Schmidt P."/>
            <person name="Wollenschlaeger L."/>
            <person name="Luttermann T."/>
            <person name="Thieme E."/>
            <person name="Hassa J."/>
            <person name="Haak M."/>
            <person name="Wittchen M."/>
            <person name="Mentz A."/>
            <person name="Persicke M."/>
            <person name="Busche T."/>
            <person name="Ruckert C."/>
        </authorList>
    </citation>
    <scope>NUCLEOTIDE SEQUENCE [LARGE SCALE GENOMIC DNA]</scope>
    <source>
        <strain evidence="3 4">2039</strain>
    </source>
</reference>
<keyword evidence="4" id="KW-1185">Reference proteome</keyword>
<organism evidence="3 4">
    <name type="scientific">Corynebacterium occultum</name>
    <dbReference type="NCBI Taxonomy" id="2675219"/>
    <lineage>
        <taxon>Bacteria</taxon>
        <taxon>Bacillati</taxon>
        <taxon>Actinomycetota</taxon>
        <taxon>Actinomycetes</taxon>
        <taxon>Mycobacteriales</taxon>
        <taxon>Corynebacteriaceae</taxon>
        <taxon>Corynebacterium</taxon>
    </lineage>
</organism>